<feature type="transmembrane region" description="Helical" evidence="1">
    <location>
        <begin position="59"/>
        <end position="80"/>
    </location>
</feature>
<feature type="transmembrane region" description="Helical" evidence="1">
    <location>
        <begin position="180"/>
        <end position="198"/>
    </location>
</feature>
<dbReference type="Proteomes" id="UP000037749">
    <property type="component" value="Unassembled WGS sequence"/>
</dbReference>
<evidence type="ECO:0000313" key="3">
    <source>
        <dbReference type="Proteomes" id="UP000037749"/>
    </source>
</evidence>
<reference evidence="2 3" key="1">
    <citation type="journal article" date="2015" name="Genome Biol. Evol.">
        <title>Functionally Structured Genomes in Lactobacillus kunkeei Colonizing the Honey Crop and Food Products of Honeybees and Stingless Bees.</title>
        <authorList>
            <person name="Tamarit D."/>
            <person name="Ellegaard K.M."/>
            <person name="Wikander J."/>
            <person name="Olofsson T."/>
            <person name="Vasquez A."/>
            <person name="Andersson S.G."/>
        </authorList>
    </citation>
    <scope>NUCLEOTIDE SEQUENCE [LARGE SCALE GENOMIC DNA]</scope>
    <source>
        <strain evidence="2 3">LAla</strain>
    </source>
</reference>
<evidence type="ECO:0000313" key="2">
    <source>
        <dbReference type="EMBL" id="KOY78692.1"/>
    </source>
</evidence>
<comment type="caution">
    <text evidence="2">The sequence shown here is derived from an EMBL/GenBank/DDBJ whole genome shotgun (WGS) entry which is preliminary data.</text>
</comment>
<proteinExistence type="predicted"/>
<feature type="transmembrane region" description="Helical" evidence="1">
    <location>
        <begin position="256"/>
        <end position="277"/>
    </location>
</feature>
<name>A0A0M9DCM6_9LACO</name>
<keyword evidence="1" id="KW-0472">Membrane</keyword>
<dbReference type="RefSeq" id="WP_053796962.1">
    <property type="nucleotide sequence ID" value="NZ_JXCZ01000040.1"/>
</dbReference>
<dbReference type="InterPro" id="IPR051784">
    <property type="entry name" value="Nod_factor_ABC_transporter"/>
</dbReference>
<keyword evidence="1" id="KW-0812">Transmembrane</keyword>
<protein>
    <submittedName>
        <fullName evidence="2">Putative drug ABC exporter, membrane-spanning subunit</fullName>
    </submittedName>
</protein>
<feature type="transmembrane region" description="Helical" evidence="1">
    <location>
        <begin position="21"/>
        <end position="39"/>
    </location>
</feature>
<dbReference type="AlphaFoldDB" id="A0A0M9DCM6"/>
<organism evidence="2 3">
    <name type="scientific">Apilactobacillus kunkeei</name>
    <dbReference type="NCBI Taxonomy" id="148814"/>
    <lineage>
        <taxon>Bacteria</taxon>
        <taxon>Bacillati</taxon>
        <taxon>Bacillota</taxon>
        <taxon>Bacilli</taxon>
        <taxon>Lactobacillales</taxon>
        <taxon>Lactobacillaceae</taxon>
        <taxon>Apilactobacillus</taxon>
    </lineage>
</organism>
<feature type="transmembrane region" description="Helical" evidence="1">
    <location>
        <begin position="146"/>
        <end position="168"/>
    </location>
</feature>
<gene>
    <name evidence="2" type="ORF">RZ72_02280</name>
</gene>
<keyword evidence="1" id="KW-1133">Transmembrane helix</keyword>
<evidence type="ECO:0000256" key="1">
    <source>
        <dbReference type="SAM" id="Phobius"/>
    </source>
</evidence>
<dbReference type="PANTHER" id="PTHR43229:SF2">
    <property type="entry name" value="NODULATION PROTEIN J"/>
    <property type="match status" value="1"/>
</dbReference>
<dbReference type="EMBL" id="JXCZ01000040">
    <property type="protein sequence ID" value="KOY78692.1"/>
    <property type="molecule type" value="Genomic_DNA"/>
</dbReference>
<dbReference type="PANTHER" id="PTHR43229">
    <property type="entry name" value="NODULATION PROTEIN J"/>
    <property type="match status" value="1"/>
</dbReference>
<accession>A0A0M9DCM6</accession>
<sequence length="285" mass="31572">MILSSLINRNLKLYFSDRKRIIFSLMGALISVVLYVVFLKNNIQKGWTGIDDGVKLLDYWLMGGTIAITAITTTGDALHQRIFDIESKRMDDLMMTNANKSLIDMSYVISATLIGLMMQVIVYIILSVLFMLMDQLPFNLSISGELLGAMIIGSIVWTLFNMIILMFVKKASVISSLNAIISSSAGFFAGVYMPFGLLPSGASKILKYTPAPYDASLVRNILMSSQLKKSFQHVDNHVLSNFKSTMGLVINGLEKSIGDTLICVSFIGVFLIAFVMLTRFIKNAK</sequence>
<dbReference type="PATRIC" id="fig|148814.9.peg.1257"/>
<feature type="transmembrane region" description="Helical" evidence="1">
    <location>
        <begin position="101"/>
        <end position="126"/>
    </location>
</feature>